<evidence type="ECO:0000313" key="5">
    <source>
        <dbReference type="EMBL" id="PNY24330.1"/>
    </source>
</evidence>
<dbReference type="InterPro" id="IPR001611">
    <property type="entry name" value="Leu-rich_rpt"/>
</dbReference>
<feature type="region of interest" description="Disordered" evidence="3">
    <location>
        <begin position="1"/>
        <end position="67"/>
    </location>
</feature>
<dbReference type="InterPro" id="IPR019487">
    <property type="entry name" value="RAM_signalling_pathway_SOG2"/>
</dbReference>
<dbReference type="Pfam" id="PF23598">
    <property type="entry name" value="LRR_14"/>
    <property type="match status" value="1"/>
</dbReference>
<evidence type="ECO:0000256" key="3">
    <source>
        <dbReference type="SAM" id="MobiDB-lite"/>
    </source>
</evidence>
<dbReference type="InterPro" id="IPR032675">
    <property type="entry name" value="LRR_dom_sf"/>
</dbReference>
<dbReference type="OrthoDB" id="1394818at2759"/>
<dbReference type="SUPFAM" id="SSF52075">
    <property type="entry name" value="Outer arm dynein light chain 1"/>
    <property type="match status" value="1"/>
</dbReference>
<dbReference type="EMBL" id="NRSZ01000909">
    <property type="protein sequence ID" value="PNY24330.1"/>
    <property type="molecule type" value="Genomic_DNA"/>
</dbReference>
<dbReference type="Proteomes" id="UP000236621">
    <property type="component" value="Unassembled WGS sequence"/>
</dbReference>
<feature type="region of interest" description="Disordered" evidence="3">
    <location>
        <begin position="924"/>
        <end position="963"/>
    </location>
</feature>
<dbReference type="InterPro" id="IPR050216">
    <property type="entry name" value="LRR_domain-containing"/>
</dbReference>
<keyword evidence="1" id="KW-0433">Leucine-rich repeat</keyword>
<dbReference type="GO" id="GO:0005737">
    <property type="term" value="C:cytoplasm"/>
    <property type="evidence" value="ECO:0007669"/>
    <property type="project" value="TreeGrafter"/>
</dbReference>
<feature type="compositionally biased region" description="Pro residues" evidence="3">
    <location>
        <begin position="39"/>
        <end position="48"/>
    </location>
</feature>
<keyword evidence="2" id="KW-0677">Repeat</keyword>
<dbReference type="PANTHER" id="PTHR48051:SF1">
    <property type="entry name" value="RAS SUPPRESSOR PROTEIN 1"/>
    <property type="match status" value="1"/>
</dbReference>
<gene>
    <name evidence="5" type="ORF">TCAP_05738</name>
</gene>
<evidence type="ECO:0000256" key="2">
    <source>
        <dbReference type="ARBA" id="ARBA00022737"/>
    </source>
</evidence>
<dbReference type="InterPro" id="IPR055414">
    <property type="entry name" value="LRR_R13L4/SHOC2-like"/>
</dbReference>
<dbReference type="Gene3D" id="3.80.10.10">
    <property type="entry name" value="Ribonuclease Inhibitor"/>
    <property type="match status" value="1"/>
</dbReference>
<feature type="compositionally biased region" description="Low complexity" evidence="3">
    <location>
        <begin position="49"/>
        <end position="67"/>
    </location>
</feature>
<sequence>MERTDRMPGPAMLSAGRGLPENPAQGRRPVPNSAAMSNGPPPPPPPVPSLRSASSNATLSASNSTSPSQVIALAREAMRNALESEKSQAAEAGAVGAGLRSGVTIDLSRKNIQKLPEEVVDIVKNELERLALSHNQLSSLPARFSECTSLRYLNIRGNQIKEFPMPLCGLRSLEILDLGRNQLRVLPNEIAKLSSLKVLSVPKNQIRELPLCLADMVSLQVLKFEGNPISFPPKDAVQPQAGSPPNEGILRDIEVTEVAVTAHIKKFLRLYAINGRMESETTGEESSEGAETQRVPLKRAASGRFPIKVNGADMPDMRSPNGGSRPPPIPSRSHYRGLSQQNTTIRRPGVMPLTIGNVNERLRSNSESLLRSDRFDGRSRRMGIVSKKTSDLGTLDETQANVRFSHYRGLSHGSAMQGTPLGAKSPAMPTEPYLQRPIYVRRLSILPERRRESKIFDPIIEAAKGILYSVFQIHPMIQMLMTLTNDGSAKRSSLEIVFYNTNSHVEELEQEIQKHDVAITEGDQYSSRDNENVHRACQTLVSAYGHVCTLLADNIDTFVDNGDARYIRTLLMLLYNSIMELRVTLASVTARQAKFRPANQDLENTSDTIRPYHREPAATPATERPGFSRSRNGTIVHNPANLRVTTDVAVPYLNGSGRTATITSAVPRSGESFSSAHSRGIGSDFSDDDALFDRIFMSLQRLTDIVLRTLPNFQVQLAGGLRHAAQQHAAMNLLHDRKSLMAMCNATIQQAEILRNRLRLIKQNDAGVRTQAGFWNQCRNFIASWANMADKIKTTINEIPLPPDTRIRLKPIQRSMKETSNKIVHSPWHHLFLPPGDHGSMPAGQYASQSTSPTQAQLPITPQSVALGPAMQATVPTTPHSASFAAAFHGNVFDRADALIANPGISMFRGGTMTRGHSGFNSLSSISSMSSDGNGQSSSAPFSPNSGLGLLPPRMNGGGKVAI</sequence>
<feature type="region of interest" description="Disordered" evidence="3">
    <location>
        <begin position="279"/>
        <end position="346"/>
    </location>
</feature>
<protein>
    <submittedName>
        <fullName evidence="5">RAM signaling pathway, SOG2</fullName>
    </submittedName>
</protein>
<reference evidence="5 6" key="1">
    <citation type="submission" date="2017-08" db="EMBL/GenBank/DDBJ databases">
        <title>Harnessing the power of phylogenomics to disentangle the directionality and signatures of interkingdom host jumping in the parasitic fungal genus Tolypocladium.</title>
        <authorList>
            <person name="Quandt C.A."/>
            <person name="Patterson W."/>
            <person name="Spatafora J.W."/>
        </authorList>
    </citation>
    <scope>NUCLEOTIDE SEQUENCE [LARGE SCALE GENOMIC DNA]</scope>
    <source>
        <strain evidence="5 6">CBS 113982</strain>
    </source>
</reference>
<evidence type="ECO:0000256" key="1">
    <source>
        <dbReference type="ARBA" id="ARBA00022614"/>
    </source>
</evidence>
<evidence type="ECO:0000259" key="4">
    <source>
        <dbReference type="Pfam" id="PF23598"/>
    </source>
</evidence>
<keyword evidence="6" id="KW-1185">Reference proteome</keyword>
<dbReference type="PANTHER" id="PTHR48051">
    <property type="match status" value="1"/>
</dbReference>
<accession>A0A2K3Q9U9</accession>
<proteinExistence type="predicted"/>
<comment type="caution">
    <text evidence="5">The sequence shown here is derived from an EMBL/GenBank/DDBJ whole genome shotgun (WGS) entry which is preliminary data.</text>
</comment>
<organism evidence="5 6">
    <name type="scientific">Tolypocladium capitatum</name>
    <dbReference type="NCBI Taxonomy" id="45235"/>
    <lineage>
        <taxon>Eukaryota</taxon>
        <taxon>Fungi</taxon>
        <taxon>Dikarya</taxon>
        <taxon>Ascomycota</taxon>
        <taxon>Pezizomycotina</taxon>
        <taxon>Sordariomycetes</taxon>
        <taxon>Hypocreomycetidae</taxon>
        <taxon>Hypocreales</taxon>
        <taxon>Ophiocordycipitaceae</taxon>
        <taxon>Tolypocladium</taxon>
    </lineage>
</organism>
<dbReference type="Pfam" id="PF10428">
    <property type="entry name" value="SOG2"/>
    <property type="match status" value="2"/>
</dbReference>
<dbReference type="InterPro" id="IPR003591">
    <property type="entry name" value="Leu-rich_rpt_typical-subtyp"/>
</dbReference>
<dbReference type="SMART" id="SM00369">
    <property type="entry name" value="LRR_TYP"/>
    <property type="match status" value="4"/>
</dbReference>
<feature type="compositionally biased region" description="Low complexity" evidence="3">
    <location>
        <begin position="924"/>
        <end position="939"/>
    </location>
</feature>
<dbReference type="AlphaFoldDB" id="A0A2K3Q9U9"/>
<evidence type="ECO:0000313" key="6">
    <source>
        <dbReference type="Proteomes" id="UP000236621"/>
    </source>
</evidence>
<dbReference type="PROSITE" id="PS51450">
    <property type="entry name" value="LRR"/>
    <property type="match status" value="3"/>
</dbReference>
<dbReference type="STRING" id="45235.A0A2K3Q9U9"/>
<feature type="region of interest" description="Disordered" evidence="3">
    <location>
        <begin position="615"/>
        <end position="634"/>
    </location>
</feature>
<dbReference type="SMART" id="SM00364">
    <property type="entry name" value="LRR_BAC"/>
    <property type="match status" value="4"/>
</dbReference>
<name>A0A2K3Q9U9_9HYPO</name>
<feature type="domain" description="Disease resistance R13L4/SHOC-2-like LRR" evidence="4">
    <location>
        <begin position="148"/>
        <end position="223"/>
    </location>
</feature>